<sequence>MESASCPDLPHGHKDPFSLFPLNRFHSVPAPVDFFLEALYLKSSMARTLSPHLQTASARIPMLADIRRCLHSSSPQLNPCSLSKLYTFISPRLPPLEWIYGRISAMAVIIRRHGHVTIRPPKLWLFL</sequence>
<proteinExistence type="predicted"/>
<comment type="caution">
    <text evidence="1">The sequence shown here is derived from an EMBL/GenBank/DDBJ whole genome shotgun (WGS) entry which is preliminary data.</text>
</comment>
<evidence type="ECO:0000313" key="2">
    <source>
        <dbReference type="Proteomes" id="UP000784294"/>
    </source>
</evidence>
<name>A0A448XGM2_9PLAT</name>
<dbReference type="Proteomes" id="UP000784294">
    <property type="component" value="Unassembled WGS sequence"/>
</dbReference>
<gene>
    <name evidence="1" type="ORF">PXEA_LOCUS29791</name>
</gene>
<reference evidence="1" key="1">
    <citation type="submission" date="2018-11" db="EMBL/GenBank/DDBJ databases">
        <authorList>
            <consortium name="Pathogen Informatics"/>
        </authorList>
    </citation>
    <scope>NUCLEOTIDE SEQUENCE</scope>
</reference>
<accession>A0A448XGM2</accession>
<organism evidence="1 2">
    <name type="scientific">Protopolystoma xenopodis</name>
    <dbReference type="NCBI Taxonomy" id="117903"/>
    <lineage>
        <taxon>Eukaryota</taxon>
        <taxon>Metazoa</taxon>
        <taxon>Spiralia</taxon>
        <taxon>Lophotrochozoa</taxon>
        <taxon>Platyhelminthes</taxon>
        <taxon>Monogenea</taxon>
        <taxon>Polyopisthocotylea</taxon>
        <taxon>Polystomatidea</taxon>
        <taxon>Polystomatidae</taxon>
        <taxon>Protopolystoma</taxon>
    </lineage>
</organism>
<keyword evidence="2" id="KW-1185">Reference proteome</keyword>
<dbReference type="AlphaFoldDB" id="A0A448XGM2"/>
<protein>
    <submittedName>
        <fullName evidence="1">Uncharacterized protein</fullName>
    </submittedName>
</protein>
<evidence type="ECO:0000313" key="1">
    <source>
        <dbReference type="EMBL" id="VEL36351.1"/>
    </source>
</evidence>
<dbReference type="EMBL" id="CAAALY010252028">
    <property type="protein sequence ID" value="VEL36351.1"/>
    <property type="molecule type" value="Genomic_DNA"/>
</dbReference>